<dbReference type="GO" id="GO:0009279">
    <property type="term" value="C:cell outer membrane"/>
    <property type="evidence" value="ECO:0007669"/>
    <property type="project" value="UniProtKB-SubCell"/>
</dbReference>
<dbReference type="PROSITE" id="PS51257">
    <property type="entry name" value="PROKAR_LIPOPROTEIN"/>
    <property type="match status" value="1"/>
</dbReference>
<dbReference type="Gene3D" id="2.40.160.10">
    <property type="entry name" value="Porin"/>
    <property type="match status" value="1"/>
</dbReference>
<gene>
    <name evidence="13" type="ORF">CBM2605_A140109</name>
    <name evidence="14" type="ORF">CBM2607_11583</name>
</gene>
<dbReference type="PRINTS" id="PR00184">
    <property type="entry name" value="NEISSPPORIN"/>
</dbReference>
<evidence type="ECO:0000256" key="7">
    <source>
        <dbReference type="ARBA" id="ARBA00023065"/>
    </source>
</evidence>
<proteinExistence type="predicted"/>
<protein>
    <submittedName>
        <fullName evidence="14">Porin gram-negative type</fullName>
    </submittedName>
</protein>
<dbReference type="InterPro" id="IPR023614">
    <property type="entry name" value="Porin_dom_sf"/>
</dbReference>
<dbReference type="AlphaFoldDB" id="A0A375H836"/>
<reference evidence="15 16" key="1">
    <citation type="submission" date="2018-01" db="EMBL/GenBank/DDBJ databases">
        <authorList>
            <person name="Clerissi C."/>
        </authorList>
    </citation>
    <scope>NUCLEOTIDE SEQUENCE [LARGE SCALE GENOMIC DNA]</scope>
    <source>
        <strain evidence="13">Cupriavidus taiwanensis STM 6082</strain>
        <strain evidence="14">Cupriavidus taiwanensis STM 6160</strain>
    </source>
</reference>
<dbReference type="PANTHER" id="PTHR34501">
    <property type="entry name" value="PROTEIN YDDL-RELATED"/>
    <property type="match status" value="1"/>
</dbReference>
<dbReference type="InterPro" id="IPR002299">
    <property type="entry name" value="Porin_Neis"/>
</dbReference>
<evidence type="ECO:0000256" key="2">
    <source>
        <dbReference type="ARBA" id="ARBA00011233"/>
    </source>
</evidence>
<dbReference type="SUPFAM" id="SSF56935">
    <property type="entry name" value="Porins"/>
    <property type="match status" value="1"/>
</dbReference>
<comment type="subunit">
    <text evidence="2">Homotrimer.</text>
</comment>
<dbReference type="Pfam" id="PF13609">
    <property type="entry name" value="Porin_4"/>
    <property type="match status" value="1"/>
</dbReference>
<evidence type="ECO:0000313" key="15">
    <source>
        <dbReference type="Proteomes" id="UP000255168"/>
    </source>
</evidence>
<evidence type="ECO:0000256" key="5">
    <source>
        <dbReference type="ARBA" id="ARBA00022692"/>
    </source>
</evidence>
<dbReference type="PRINTS" id="PR00182">
    <property type="entry name" value="ECOLNEIPORIN"/>
</dbReference>
<keyword evidence="7" id="KW-0406">Ion transport</keyword>
<evidence type="ECO:0000313" key="13">
    <source>
        <dbReference type="EMBL" id="SOZ34879.1"/>
    </source>
</evidence>
<evidence type="ECO:0000313" key="16">
    <source>
        <dbReference type="Proteomes" id="UP000256710"/>
    </source>
</evidence>
<evidence type="ECO:0000259" key="12">
    <source>
        <dbReference type="Pfam" id="PF13609"/>
    </source>
</evidence>
<keyword evidence="4" id="KW-1134">Transmembrane beta strand</keyword>
<dbReference type="PANTHER" id="PTHR34501:SF9">
    <property type="entry name" value="MAJOR OUTER MEMBRANE PROTEIN P.IA"/>
    <property type="match status" value="1"/>
</dbReference>
<evidence type="ECO:0000256" key="10">
    <source>
        <dbReference type="ARBA" id="ARBA00023237"/>
    </source>
</evidence>
<sequence>MKSTVIPSMAALAVMAQFSAACWAQSSVTLYGVVDLNIEYVNHVGKIPTAANHFNPGPSNSAYRINSGGVAGSRWGIRGEEEIRNGLKVIFALESGFNLDNSTMAMPGRMFDRQAFLGVQSANYGRLTFGRQYTSLMLALANFTPMAFAPQYDPVLAMVGPNLREDNTVAYSGTFGPLTAMAHWSFGTGVAVPPADLNGIAVGGDGEVAGQFRRDTGYGAGFNYFAGKLGLSVAYDQFNPSTGTTGGTVGTGAFKRAAVAASYAIGPVTVMGSYRWGENKSADGHVLQRDDLYSLGAVCHVAPAWDLAVAYNYQDLKNFLGDTSRPNPWQLALRADYALSKRTSLYLTTAYARNAGLMMESGPAASFISSLYLGSSYALGNGQKTMAGVGLGLRHTF</sequence>
<name>A0A375H836_9BURK</name>
<evidence type="ECO:0000256" key="6">
    <source>
        <dbReference type="ARBA" id="ARBA00022729"/>
    </source>
</evidence>
<evidence type="ECO:0000256" key="4">
    <source>
        <dbReference type="ARBA" id="ARBA00022452"/>
    </source>
</evidence>
<dbReference type="EMBL" id="OFTC01000006">
    <property type="protein sequence ID" value="SOZ34879.1"/>
    <property type="molecule type" value="Genomic_DNA"/>
</dbReference>
<evidence type="ECO:0000256" key="11">
    <source>
        <dbReference type="SAM" id="SignalP"/>
    </source>
</evidence>
<dbReference type="CDD" id="cd00342">
    <property type="entry name" value="gram_neg_porins"/>
    <property type="match status" value="1"/>
</dbReference>
<dbReference type="InterPro" id="IPR050298">
    <property type="entry name" value="Gram-neg_bact_OMP"/>
</dbReference>
<evidence type="ECO:0000313" key="14">
    <source>
        <dbReference type="EMBL" id="SPD46643.1"/>
    </source>
</evidence>
<feature type="signal peptide" evidence="11">
    <location>
        <begin position="1"/>
        <end position="24"/>
    </location>
</feature>
<feature type="chain" id="PRO_5016844989" evidence="11">
    <location>
        <begin position="25"/>
        <end position="397"/>
    </location>
</feature>
<evidence type="ECO:0000256" key="8">
    <source>
        <dbReference type="ARBA" id="ARBA00023114"/>
    </source>
</evidence>
<dbReference type="Proteomes" id="UP000256710">
    <property type="component" value="Unassembled WGS sequence"/>
</dbReference>
<evidence type="ECO:0000256" key="1">
    <source>
        <dbReference type="ARBA" id="ARBA00004571"/>
    </source>
</evidence>
<dbReference type="RefSeq" id="WP_018004402.1">
    <property type="nucleotide sequence ID" value="NZ_AQUR01000076.1"/>
</dbReference>
<keyword evidence="3" id="KW-0813">Transport</keyword>
<keyword evidence="9" id="KW-0472">Membrane</keyword>
<dbReference type="InterPro" id="IPR001702">
    <property type="entry name" value="Porin_Gram-ve"/>
</dbReference>
<evidence type="ECO:0000256" key="3">
    <source>
        <dbReference type="ARBA" id="ARBA00022448"/>
    </source>
</evidence>
<keyword evidence="8" id="KW-0626">Porin</keyword>
<keyword evidence="10" id="KW-0998">Cell outer membrane</keyword>
<dbReference type="InterPro" id="IPR033900">
    <property type="entry name" value="Gram_neg_porin_domain"/>
</dbReference>
<dbReference type="GO" id="GO:0046930">
    <property type="term" value="C:pore complex"/>
    <property type="evidence" value="ECO:0007669"/>
    <property type="project" value="UniProtKB-KW"/>
</dbReference>
<accession>A0A375H836</accession>
<organism evidence="14 15">
    <name type="scientific">Cupriavidus neocaledonicus</name>
    <dbReference type="NCBI Taxonomy" id="1040979"/>
    <lineage>
        <taxon>Bacteria</taxon>
        <taxon>Pseudomonadati</taxon>
        <taxon>Pseudomonadota</taxon>
        <taxon>Betaproteobacteria</taxon>
        <taxon>Burkholderiales</taxon>
        <taxon>Burkholderiaceae</taxon>
        <taxon>Cupriavidus</taxon>
    </lineage>
</organism>
<comment type="subcellular location">
    <subcellularLocation>
        <location evidence="1">Cell outer membrane</location>
        <topology evidence="1">Multi-pass membrane protein</topology>
    </subcellularLocation>
</comment>
<dbReference type="Proteomes" id="UP000255168">
    <property type="component" value="Chromosome I"/>
</dbReference>
<keyword evidence="5" id="KW-0812">Transmembrane</keyword>
<dbReference type="GO" id="GO:0015288">
    <property type="term" value="F:porin activity"/>
    <property type="evidence" value="ECO:0007669"/>
    <property type="project" value="UniProtKB-KW"/>
</dbReference>
<keyword evidence="6 11" id="KW-0732">Signal</keyword>
<dbReference type="EMBL" id="LT984806">
    <property type="protein sequence ID" value="SPD46643.1"/>
    <property type="molecule type" value="Genomic_DNA"/>
</dbReference>
<evidence type="ECO:0000256" key="9">
    <source>
        <dbReference type="ARBA" id="ARBA00023136"/>
    </source>
</evidence>
<feature type="domain" description="Porin" evidence="12">
    <location>
        <begin position="11"/>
        <end position="355"/>
    </location>
</feature>
<dbReference type="GO" id="GO:0034220">
    <property type="term" value="P:monoatomic ion transmembrane transport"/>
    <property type="evidence" value="ECO:0007669"/>
    <property type="project" value="InterPro"/>
</dbReference>
<keyword evidence="16" id="KW-1185">Reference proteome</keyword>